<dbReference type="Proteomes" id="UP000321917">
    <property type="component" value="Unassembled WGS sequence"/>
</dbReference>
<evidence type="ECO:0000256" key="9">
    <source>
        <dbReference type="SAM" id="SignalP"/>
    </source>
</evidence>
<comment type="caution">
    <text evidence="12">The sequence shown here is derived from an EMBL/GenBank/DDBJ whole genome shotgun (WGS) entry which is preliminary data.</text>
</comment>
<evidence type="ECO:0000256" key="3">
    <source>
        <dbReference type="ARBA" id="ARBA00012865"/>
    </source>
</evidence>
<comment type="similarity">
    <text evidence="2 8">Belongs to the class-D beta-lactamase family.</text>
</comment>
<feature type="active site" description="Acyl-ester intermediate" evidence="7">
    <location>
        <position position="67"/>
    </location>
</feature>
<dbReference type="GO" id="GO:0008800">
    <property type="term" value="F:beta-lactamase activity"/>
    <property type="evidence" value="ECO:0007669"/>
    <property type="project" value="UniProtKB-UniRule"/>
</dbReference>
<dbReference type="GO" id="GO:0046677">
    <property type="term" value="P:response to antibiotic"/>
    <property type="evidence" value="ECO:0007669"/>
    <property type="project" value="UniProtKB-UniRule"/>
</dbReference>
<dbReference type="AlphaFoldDB" id="A0A5C6Q514"/>
<evidence type="ECO:0000256" key="8">
    <source>
        <dbReference type="RuleBase" id="RU361140"/>
    </source>
</evidence>
<protein>
    <recommendedName>
        <fullName evidence="3 8">Beta-lactamase</fullName>
        <ecNumber evidence="3 8">3.5.2.6</ecNumber>
    </recommendedName>
</protein>
<name>A0A5C6Q514_9GAMM</name>
<evidence type="ECO:0000256" key="4">
    <source>
        <dbReference type="ARBA" id="ARBA00022729"/>
    </source>
</evidence>
<evidence type="ECO:0000256" key="6">
    <source>
        <dbReference type="ARBA" id="ARBA00023251"/>
    </source>
</evidence>
<evidence type="ECO:0000256" key="7">
    <source>
        <dbReference type="PIRSR" id="PIRSR602137-50"/>
    </source>
</evidence>
<sequence length="270" mass="30797">MKKIIILASLLFFTQTHLVQADATTELCLEGDTCTFVLLSEMNGRSQQSELTVINDKRAKEQLSPFSTFKIPNSLIGLELSVIKDTEQTLTFNKTTYPPQAWWPSVWKLPQYNLRSAFKYSMVAVFRQLASDIGEANLQSYVKKFAYGNQDISSQLDDFWLNGSLKISAMEQVQFLQRLYHNQLDLRSETFDSLKSIMLIKANKHTKIYAKTGAGKVTDGSMLGWYVGFVENTQGVHFFAFNFNRDTYAEMKAVRVKIAMNHLKKLGIVQ</sequence>
<dbReference type="GO" id="GO:0017001">
    <property type="term" value="P:antibiotic catabolic process"/>
    <property type="evidence" value="ECO:0007669"/>
    <property type="project" value="InterPro"/>
</dbReference>
<keyword evidence="5 8" id="KW-0378">Hydrolase</keyword>
<dbReference type="Proteomes" id="UP000321525">
    <property type="component" value="Unassembled WGS sequence"/>
</dbReference>
<keyword evidence="13" id="KW-1185">Reference proteome</keyword>
<feature type="chain" id="PRO_5022677824" description="Beta-lactamase" evidence="9">
    <location>
        <begin position="22"/>
        <end position="270"/>
    </location>
</feature>
<comment type="catalytic activity">
    <reaction evidence="1 8">
        <text>a beta-lactam + H2O = a substituted beta-amino acid</text>
        <dbReference type="Rhea" id="RHEA:20401"/>
        <dbReference type="ChEBI" id="CHEBI:15377"/>
        <dbReference type="ChEBI" id="CHEBI:35627"/>
        <dbReference type="ChEBI" id="CHEBI:140347"/>
        <dbReference type="EC" id="3.5.2.6"/>
    </reaction>
</comment>
<evidence type="ECO:0000313" key="14">
    <source>
        <dbReference type="Proteomes" id="UP000321917"/>
    </source>
</evidence>
<dbReference type="EMBL" id="VOLR01000030">
    <property type="protein sequence ID" value="TWX55117.1"/>
    <property type="molecule type" value="Genomic_DNA"/>
</dbReference>
<evidence type="ECO:0000256" key="2">
    <source>
        <dbReference type="ARBA" id="ARBA00007898"/>
    </source>
</evidence>
<dbReference type="EMBL" id="VOLQ01000036">
    <property type="protein sequence ID" value="TWX64013.1"/>
    <property type="molecule type" value="Genomic_DNA"/>
</dbReference>
<dbReference type="Pfam" id="PF00905">
    <property type="entry name" value="Transpeptidase"/>
    <property type="match status" value="1"/>
</dbReference>
<feature type="modified residue" description="N6-carboxylysine" evidence="7">
    <location>
        <position position="70"/>
    </location>
</feature>
<accession>A0A5C6Q514</accession>
<dbReference type="InterPro" id="IPR001460">
    <property type="entry name" value="PCN-bd_Tpept"/>
</dbReference>
<dbReference type="InterPro" id="IPR012338">
    <property type="entry name" value="Beta-lactam/transpept-like"/>
</dbReference>
<evidence type="ECO:0000313" key="13">
    <source>
        <dbReference type="Proteomes" id="UP000321525"/>
    </source>
</evidence>
<evidence type="ECO:0000313" key="11">
    <source>
        <dbReference type="EMBL" id="TWX55117.1"/>
    </source>
</evidence>
<dbReference type="GO" id="GO:0008658">
    <property type="term" value="F:penicillin binding"/>
    <property type="evidence" value="ECO:0007669"/>
    <property type="project" value="InterPro"/>
</dbReference>
<dbReference type="PROSITE" id="PS00337">
    <property type="entry name" value="BETA_LACTAMASE_D"/>
    <property type="match status" value="1"/>
</dbReference>
<evidence type="ECO:0000259" key="10">
    <source>
        <dbReference type="Pfam" id="PF00905"/>
    </source>
</evidence>
<evidence type="ECO:0000313" key="12">
    <source>
        <dbReference type="EMBL" id="TWX64013.1"/>
    </source>
</evidence>
<dbReference type="Gene3D" id="3.40.710.10">
    <property type="entry name" value="DD-peptidase/beta-lactamase superfamily"/>
    <property type="match status" value="1"/>
</dbReference>
<proteinExistence type="inferred from homology"/>
<dbReference type="RefSeq" id="WP_146800675.1">
    <property type="nucleotide sequence ID" value="NZ_VOLP01000030.1"/>
</dbReference>
<organism evidence="12 14">
    <name type="scientific">Colwellia hornerae</name>
    <dbReference type="NCBI Taxonomy" id="89402"/>
    <lineage>
        <taxon>Bacteria</taxon>
        <taxon>Pseudomonadati</taxon>
        <taxon>Pseudomonadota</taxon>
        <taxon>Gammaproteobacteria</taxon>
        <taxon>Alteromonadales</taxon>
        <taxon>Colwelliaceae</taxon>
        <taxon>Colwellia</taxon>
    </lineage>
</organism>
<feature type="signal peptide" evidence="9">
    <location>
        <begin position="1"/>
        <end position="21"/>
    </location>
</feature>
<reference evidence="12 14" key="1">
    <citation type="submission" date="2019-07" db="EMBL/GenBank/DDBJ databases">
        <title>Genomes of sea-ice associated Colwellia species.</title>
        <authorList>
            <person name="Bowman J.P."/>
        </authorList>
    </citation>
    <scope>NUCLEOTIDE SEQUENCE [LARGE SCALE GENOMIC DNA]</scope>
    <source>
        <strain evidence="11 13">ACAM 607</strain>
        <strain evidence="12 14">IC036</strain>
    </source>
</reference>
<feature type="domain" description="Penicillin-binding protein transpeptidase" evidence="10">
    <location>
        <begin position="53"/>
        <end position="259"/>
    </location>
</feature>
<keyword evidence="4 9" id="KW-0732">Signal</keyword>
<evidence type="ECO:0000256" key="1">
    <source>
        <dbReference type="ARBA" id="ARBA00001526"/>
    </source>
</evidence>
<gene>
    <name evidence="11" type="ORF">ESZ26_16785</name>
    <name evidence="12" type="ORF">ESZ27_15400</name>
</gene>
<evidence type="ECO:0000256" key="5">
    <source>
        <dbReference type="ARBA" id="ARBA00022801"/>
    </source>
</evidence>
<dbReference type="EC" id="3.5.2.6" evidence="3 8"/>
<dbReference type="InterPro" id="IPR002137">
    <property type="entry name" value="Beta-lactam_class-D_AS"/>
</dbReference>
<dbReference type="OrthoDB" id="9762883at2"/>
<dbReference type="SUPFAM" id="SSF56601">
    <property type="entry name" value="beta-lactamase/transpeptidase-like"/>
    <property type="match status" value="1"/>
</dbReference>
<keyword evidence="6 8" id="KW-0046">Antibiotic resistance</keyword>